<keyword evidence="4 10" id="KW-0436">Ligase</keyword>
<accession>A0A134AGY6</accession>
<evidence type="ECO:0000259" key="11">
    <source>
        <dbReference type="Pfam" id="PF05746"/>
    </source>
</evidence>
<evidence type="ECO:0000256" key="3">
    <source>
        <dbReference type="ARBA" id="ARBA00022490"/>
    </source>
</evidence>
<dbReference type="GO" id="GO:0004820">
    <property type="term" value="F:glycine-tRNA ligase activity"/>
    <property type="evidence" value="ECO:0007669"/>
    <property type="project" value="UniProtKB-UniRule"/>
</dbReference>
<comment type="similarity">
    <text evidence="2 10">Belongs to the class-II aminoacyl-tRNA synthetase family.</text>
</comment>
<evidence type="ECO:0000256" key="2">
    <source>
        <dbReference type="ARBA" id="ARBA00008226"/>
    </source>
</evidence>
<keyword evidence="8 10" id="KW-0030">Aminoacyl-tRNA synthetase</keyword>
<evidence type="ECO:0000256" key="10">
    <source>
        <dbReference type="HAMAP-Rule" id="MF_00255"/>
    </source>
</evidence>
<sequence>MIMSNPERIYLIEVGVEELPSSYVRNALNAFRDDVEKRLDENKLAFDHIEAYATPRRLSLMIYGIAESQEDIEEWVKGPAKKIAYLEDGSVNKPLLGFMKSQGVTEDDLEVRELKGNDYVYAHIHKKGQSAEAILADIIPEAIRHIPFPKNMRWGGKNIRFARPIRWLVSMLDDKVVPFDLEGIKLGNVTRGHRFLGSSAIEIDHVAHYEELLEKNYVILDHEKRKEKILYQIRHMAKSNGGDIRSDEDLLEELTFIVEYPTAIFGNVQEKYLALPAVVITTPMREHLRFTPVYSPEGDLLPYFITIRNGNEDYQEVVAEGNEKVLEARLEDARFFFENDRSRPLEDYVPALDGIVFQEKLGTMADKSKRISNLVVRIGEILAVNEKTVESAQRACYLSKADLTTNMVQEFTELEGIIGSIYAKLDGEEDIVCSAIKEQYMPVASGAELPETTTGTIVSLADKFDTICGLFAIGQVPTGSQDPFALRRKAIGILRMINEKRWELPLSECIEASLFGFVDSMGLVFDVEEVSGQILDFFRGRISTMLDEDGIRYDIVEALNDIHGEDSLRIFEKAKALQVFFTEDDRKSFLEAVTRVENLAAKAEPLEGAIDESLMTETEFALYRGVLSIEDDLNELYGKRKDYDYLELLATLTELIHNYFDDVMVMAEEEELKINRLKLVQKINNLVQREFNGKQIVES</sequence>
<dbReference type="PANTHER" id="PTHR30075">
    <property type="entry name" value="GLYCYL-TRNA SYNTHETASE"/>
    <property type="match status" value="1"/>
</dbReference>
<name>A0A134AGY6_9FIRM</name>
<dbReference type="PATRIC" id="fig|755172.3.peg.678"/>
<dbReference type="InterPro" id="IPR015944">
    <property type="entry name" value="Gly-tRNA-synth_bsu"/>
</dbReference>
<dbReference type="EC" id="6.1.1.14" evidence="10"/>
<feature type="domain" description="DALR anticodon binding" evidence="11">
    <location>
        <begin position="591"/>
        <end position="687"/>
    </location>
</feature>
<evidence type="ECO:0000256" key="7">
    <source>
        <dbReference type="ARBA" id="ARBA00022917"/>
    </source>
</evidence>
<evidence type="ECO:0000313" key="13">
    <source>
        <dbReference type="Proteomes" id="UP000070442"/>
    </source>
</evidence>
<evidence type="ECO:0000256" key="5">
    <source>
        <dbReference type="ARBA" id="ARBA00022741"/>
    </source>
</evidence>
<dbReference type="GO" id="GO:0006426">
    <property type="term" value="P:glycyl-tRNA aminoacylation"/>
    <property type="evidence" value="ECO:0007669"/>
    <property type="project" value="UniProtKB-UniRule"/>
</dbReference>
<proteinExistence type="inferred from homology"/>
<comment type="catalytic activity">
    <reaction evidence="9 10">
        <text>tRNA(Gly) + glycine + ATP = glycyl-tRNA(Gly) + AMP + diphosphate</text>
        <dbReference type="Rhea" id="RHEA:16013"/>
        <dbReference type="Rhea" id="RHEA-COMP:9664"/>
        <dbReference type="Rhea" id="RHEA-COMP:9683"/>
        <dbReference type="ChEBI" id="CHEBI:30616"/>
        <dbReference type="ChEBI" id="CHEBI:33019"/>
        <dbReference type="ChEBI" id="CHEBI:57305"/>
        <dbReference type="ChEBI" id="CHEBI:78442"/>
        <dbReference type="ChEBI" id="CHEBI:78522"/>
        <dbReference type="ChEBI" id="CHEBI:456215"/>
        <dbReference type="EC" id="6.1.1.14"/>
    </reaction>
</comment>
<gene>
    <name evidence="10" type="primary">glyS</name>
    <name evidence="12" type="ORF">HMPREF1863_00708</name>
</gene>
<keyword evidence="3 10" id="KW-0963">Cytoplasm</keyword>
<comment type="subunit">
    <text evidence="10">Tetramer of two alpha and two beta subunits.</text>
</comment>
<evidence type="ECO:0000256" key="4">
    <source>
        <dbReference type="ARBA" id="ARBA00022598"/>
    </source>
</evidence>
<dbReference type="PANTHER" id="PTHR30075:SF2">
    <property type="entry name" value="GLYCINE--TRNA LIGASE, CHLOROPLASTIC_MITOCHONDRIAL 2"/>
    <property type="match status" value="1"/>
</dbReference>
<reference evidence="13" key="1">
    <citation type="submission" date="2016-01" db="EMBL/GenBank/DDBJ databases">
        <authorList>
            <person name="Mitreva M."/>
            <person name="Pepin K.H."/>
            <person name="Mihindukulasuriya K.A."/>
            <person name="Fulton R."/>
            <person name="Fronick C."/>
            <person name="O'Laughlin M."/>
            <person name="Miner T."/>
            <person name="Herter B."/>
            <person name="Rosa B.A."/>
            <person name="Cordes M."/>
            <person name="Tomlinson C."/>
            <person name="Wollam A."/>
            <person name="Palsikar V.B."/>
            <person name="Mardis E.R."/>
            <person name="Wilson R.K."/>
        </authorList>
    </citation>
    <scope>NUCLEOTIDE SEQUENCE [LARGE SCALE GENOMIC DNA]</scope>
    <source>
        <strain evidence="13">DNF00729</strain>
    </source>
</reference>
<dbReference type="STRING" id="755172.HMPREF1863_00708"/>
<dbReference type="InterPro" id="IPR008909">
    <property type="entry name" value="DALR_anticod-bd"/>
</dbReference>
<dbReference type="EMBL" id="LSDG01000023">
    <property type="protein sequence ID" value="KXB66982.1"/>
    <property type="molecule type" value="Genomic_DNA"/>
</dbReference>
<dbReference type="Proteomes" id="UP000070442">
    <property type="component" value="Unassembled WGS sequence"/>
</dbReference>
<dbReference type="GO" id="GO:0006420">
    <property type="term" value="P:arginyl-tRNA aminoacylation"/>
    <property type="evidence" value="ECO:0007669"/>
    <property type="project" value="InterPro"/>
</dbReference>
<evidence type="ECO:0000256" key="6">
    <source>
        <dbReference type="ARBA" id="ARBA00022840"/>
    </source>
</evidence>
<dbReference type="SUPFAM" id="SSF109604">
    <property type="entry name" value="HD-domain/PDEase-like"/>
    <property type="match status" value="1"/>
</dbReference>
<dbReference type="Pfam" id="PF05746">
    <property type="entry name" value="DALR_1"/>
    <property type="match status" value="1"/>
</dbReference>
<evidence type="ECO:0000313" key="12">
    <source>
        <dbReference type="EMBL" id="KXB66982.1"/>
    </source>
</evidence>
<keyword evidence="7 10" id="KW-0648">Protein biosynthesis</keyword>
<comment type="caution">
    <text evidence="12">The sequence shown here is derived from an EMBL/GenBank/DDBJ whole genome shotgun (WGS) entry which is preliminary data.</text>
</comment>
<dbReference type="InterPro" id="IPR006194">
    <property type="entry name" value="Gly-tRNA-synth_heterodimer"/>
</dbReference>
<dbReference type="GO" id="GO:0004814">
    <property type="term" value="F:arginine-tRNA ligase activity"/>
    <property type="evidence" value="ECO:0007669"/>
    <property type="project" value="InterPro"/>
</dbReference>
<keyword evidence="5 10" id="KW-0547">Nucleotide-binding</keyword>
<dbReference type="HAMAP" id="MF_00255">
    <property type="entry name" value="Gly_tRNA_synth_beta"/>
    <property type="match status" value="1"/>
</dbReference>
<dbReference type="GO" id="GO:0005829">
    <property type="term" value="C:cytosol"/>
    <property type="evidence" value="ECO:0007669"/>
    <property type="project" value="TreeGrafter"/>
</dbReference>
<evidence type="ECO:0000256" key="9">
    <source>
        <dbReference type="ARBA" id="ARBA00047937"/>
    </source>
</evidence>
<dbReference type="PROSITE" id="PS50861">
    <property type="entry name" value="AA_TRNA_LIGASE_II_GLYAB"/>
    <property type="match status" value="1"/>
</dbReference>
<evidence type="ECO:0000256" key="8">
    <source>
        <dbReference type="ARBA" id="ARBA00023146"/>
    </source>
</evidence>
<dbReference type="AlphaFoldDB" id="A0A134AGY6"/>
<organism evidence="12 13">
    <name type="scientific">Aedoeadaptatus coxii</name>
    <dbReference type="NCBI Taxonomy" id="755172"/>
    <lineage>
        <taxon>Bacteria</taxon>
        <taxon>Bacillati</taxon>
        <taxon>Bacillota</taxon>
        <taxon>Tissierellia</taxon>
        <taxon>Tissierellales</taxon>
        <taxon>Peptoniphilaceae</taxon>
        <taxon>Aedoeadaptatus</taxon>
    </lineage>
</organism>
<keyword evidence="6 10" id="KW-0067">ATP-binding</keyword>
<protein>
    <recommendedName>
        <fullName evidence="10">Glycine--tRNA ligase beta subunit</fullName>
        <ecNumber evidence="10">6.1.1.14</ecNumber>
    </recommendedName>
    <alternativeName>
        <fullName evidence="10">Glycyl-tRNA synthetase beta subunit</fullName>
        <shortName evidence="10">GlyRS</shortName>
    </alternativeName>
</protein>
<comment type="subcellular location">
    <subcellularLocation>
        <location evidence="1 10">Cytoplasm</location>
    </subcellularLocation>
</comment>
<dbReference type="NCBIfam" id="TIGR00211">
    <property type="entry name" value="glyS"/>
    <property type="match status" value="1"/>
</dbReference>
<keyword evidence="13" id="KW-1185">Reference proteome</keyword>
<dbReference type="Pfam" id="PF02092">
    <property type="entry name" value="tRNA_synt_2f"/>
    <property type="match status" value="1"/>
</dbReference>
<dbReference type="PRINTS" id="PR01045">
    <property type="entry name" value="TRNASYNTHGB"/>
</dbReference>
<dbReference type="GO" id="GO:0005524">
    <property type="term" value="F:ATP binding"/>
    <property type="evidence" value="ECO:0007669"/>
    <property type="project" value="UniProtKB-UniRule"/>
</dbReference>
<evidence type="ECO:0000256" key="1">
    <source>
        <dbReference type="ARBA" id="ARBA00004496"/>
    </source>
</evidence>